<dbReference type="AlphaFoldDB" id="E2C7B2"/>
<proteinExistence type="predicted"/>
<evidence type="ECO:0000256" key="1">
    <source>
        <dbReference type="SAM" id="Coils"/>
    </source>
</evidence>
<dbReference type="InParanoid" id="E2C7B2"/>
<feature type="compositionally biased region" description="Polar residues" evidence="2">
    <location>
        <begin position="1"/>
        <end position="13"/>
    </location>
</feature>
<protein>
    <submittedName>
        <fullName evidence="3">Uncharacterized protein</fullName>
    </submittedName>
</protein>
<accession>E2C7B2</accession>
<feature type="coiled-coil region" evidence="1">
    <location>
        <begin position="34"/>
        <end position="61"/>
    </location>
</feature>
<evidence type="ECO:0000313" key="3">
    <source>
        <dbReference type="EMBL" id="EFN76165.1"/>
    </source>
</evidence>
<name>E2C7B2_HARSA</name>
<sequence length="79" mass="9175">MNSGDASTATVSGIQLRKWPRVMTPEQPSEVEMSRAIREELSSLREERQRQQAREAEFQSQLLQRDEAFRGTFDPAKFF</sequence>
<gene>
    <name evidence="3" type="ORF">EAI_13067</name>
</gene>
<evidence type="ECO:0000313" key="4">
    <source>
        <dbReference type="Proteomes" id="UP000008237"/>
    </source>
</evidence>
<keyword evidence="1" id="KW-0175">Coiled coil</keyword>
<organism evidence="4">
    <name type="scientific">Harpegnathos saltator</name>
    <name type="common">Jerdon's jumping ant</name>
    <dbReference type="NCBI Taxonomy" id="610380"/>
    <lineage>
        <taxon>Eukaryota</taxon>
        <taxon>Metazoa</taxon>
        <taxon>Ecdysozoa</taxon>
        <taxon>Arthropoda</taxon>
        <taxon>Hexapoda</taxon>
        <taxon>Insecta</taxon>
        <taxon>Pterygota</taxon>
        <taxon>Neoptera</taxon>
        <taxon>Endopterygota</taxon>
        <taxon>Hymenoptera</taxon>
        <taxon>Apocrita</taxon>
        <taxon>Aculeata</taxon>
        <taxon>Formicoidea</taxon>
        <taxon>Formicidae</taxon>
        <taxon>Ponerinae</taxon>
        <taxon>Ponerini</taxon>
        <taxon>Harpegnathos</taxon>
    </lineage>
</organism>
<reference evidence="3 4" key="1">
    <citation type="journal article" date="2010" name="Science">
        <title>Genomic comparison of the ants Camponotus floridanus and Harpegnathos saltator.</title>
        <authorList>
            <person name="Bonasio R."/>
            <person name="Zhang G."/>
            <person name="Ye C."/>
            <person name="Mutti N.S."/>
            <person name="Fang X."/>
            <person name="Qin N."/>
            <person name="Donahue G."/>
            <person name="Yang P."/>
            <person name="Li Q."/>
            <person name="Li C."/>
            <person name="Zhang P."/>
            <person name="Huang Z."/>
            <person name="Berger S.L."/>
            <person name="Reinberg D."/>
            <person name="Wang J."/>
            <person name="Liebig J."/>
        </authorList>
    </citation>
    <scope>NUCLEOTIDE SEQUENCE [LARGE SCALE GENOMIC DNA]</scope>
    <source>
        <strain evidence="3 4">R22 G/1</strain>
    </source>
</reference>
<evidence type="ECO:0000256" key="2">
    <source>
        <dbReference type="SAM" id="MobiDB-lite"/>
    </source>
</evidence>
<feature type="region of interest" description="Disordered" evidence="2">
    <location>
        <begin position="1"/>
        <end position="33"/>
    </location>
</feature>
<dbReference type="Proteomes" id="UP000008237">
    <property type="component" value="Unassembled WGS sequence"/>
</dbReference>
<keyword evidence="4" id="KW-1185">Reference proteome</keyword>
<dbReference type="EMBL" id="GL453347">
    <property type="protein sequence ID" value="EFN76165.1"/>
    <property type="molecule type" value="Genomic_DNA"/>
</dbReference>